<evidence type="ECO:0000256" key="4">
    <source>
        <dbReference type="ARBA" id="ARBA00023002"/>
    </source>
</evidence>
<dbReference type="GO" id="GO:0043386">
    <property type="term" value="P:mycotoxin biosynthetic process"/>
    <property type="evidence" value="ECO:0007669"/>
    <property type="project" value="InterPro"/>
</dbReference>
<comment type="similarity">
    <text evidence="2 8">Belongs to the cytochrome P450 family.</text>
</comment>
<evidence type="ECO:0000256" key="3">
    <source>
        <dbReference type="ARBA" id="ARBA00022723"/>
    </source>
</evidence>
<dbReference type="EMBL" id="FP929137">
    <property type="protein sequence ID" value="CBX99719.1"/>
    <property type="molecule type" value="Genomic_DNA"/>
</dbReference>
<evidence type="ECO:0000256" key="5">
    <source>
        <dbReference type="ARBA" id="ARBA00023004"/>
    </source>
</evidence>
<feature type="region of interest" description="Disordered" evidence="9">
    <location>
        <begin position="388"/>
        <end position="414"/>
    </location>
</feature>
<evidence type="ECO:0000256" key="8">
    <source>
        <dbReference type="RuleBase" id="RU000461"/>
    </source>
</evidence>
<dbReference type="Pfam" id="PF11807">
    <property type="entry name" value="UstYa"/>
    <property type="match status" value="1"/>
</dbReference>
<keyword evidence="4 8" id="KW-0560">Oxidoreductase</keyword>
<keyword evidence="10" id="KW-0472">Membrane</keyword>
<dbReference type="InterPro" id="IPR036396">
    <property type="entry name" value="Cyt_P450_sf"/>
</dbReference>
<dbReference type="VEuPathDB" id="FungiDB:LEMA_P073080.1"/>
<proteinExistence type="inferred from homology"/>
<evidence type="ECO:0000256" key="2">
    <source>
        <dbReference type="ARBA" id="ARBA00010617"/>
    </source>
</evidence>
<feature type="region of interest" description="Disordered" evidence="9">
    <location>
        <begin position="1"/>
        <end position="70"/>
    </location>
</feature>
<dbReference type="Pfam" id="PF00067">
    <property type="entry name" value="p450"/>
    <property type="match status" value="1"/>
</dbReference>
<dbReference type="PANTHER" id="PTHR24287:SF17">
    <property type="entry name" value="P450, PUTATIVE (EUROFUNG)-RELATED"/>
    <property type="match status" value="1"/>
</dbReference>
<evidence type="ECO:0000256" key="6">
    <source>
        <dbReference type="ARBA" id="ARBA00023033"/>
    </source>
</evidence>
<keyword evidence="8" id="KW-0349">Heme</keyword>
<dbReference type="STRING" id="985895.E5A7X4"/>
<keyword evidence="5 8" id="KW-0408">Iron</keyword>
<comment type="cofactor">
    <cofactor evidence="1">
        <name>heme</name>
        <dbReference type="ChEBI" id="CHEBI:30413"/>
    </cofactor>
</comment>
<organism evidence="12">
    <name type="scientific">Leptosphaeria maculans (strain JN3 / isolate v23.1.3 / race Av1-4-5-6-7-8)</name>
    <name type="common">Blackleg fungus</name>
    <name type="synonym">Phoma lingam</name>
    <dbReference type="NCBI Taxonomy" id="985895"/>
    <lineage>
        <taxon>Eukaryota</taxon>
        <taxon>Fungi</taxon>
        <taxon>Dikarya</taxon>
        <taxon>Ascomycota</taxon>
        <taxon>Pezizomycotina</taxon>
        <taxon>Dothideomycetes</taxon>
        <taxon>Pleosporomycetidae</taxon>
        <taxon>Pleosporales</taxon>
        <taxon>Pleosporineae</taxon>
        <taxon>Leptosphaeriaceae</taxon>
        <taxon>Plenodomus</taxon>
        <taxon>Plenodomus lingam/Leptosphaeria maculans species complex</taxon>
    </lineage>
</organism>
<keyword evidence="10" id="KW-1133">Transmembrane helix</keyword>
<keyword evidence="3 8" id="KW-0479">Metal-binding</keyword>
<protein>
    <recommendedName>
        <fullName evidence="13">Cytochrome P450</fullName>
    </recommendedName>
</protein>
<evidence type="ECO:0000256" key="9">
    <source>
        <dbReference type="SAM" id="MobiDB-lite"/>
    </source>
</evidence>
<feature type="transmembrane region" description="Helical" evidence="10">
    <location>
        <begin position="82"/>
        <end position="103"/>
    </location>
</feature>
<evidence type="ECO:0000256" key="1">
    <source>
        <dbReference type="ARBA" id="ARBA00001971"/>
    </source>
</evidence>
<dbReference type="AlphaFoldDB" id="E5A7X4"/>
<evidence type="ECO:0000313" key="11">
    <source>
        <dbReference type="EMBL" id="CBX99719.1"/>
    </source>
</evidence>
<dbReference type="InParanoid" id="E5A7X4"/>
<keyword evidence="6 8" id="KW-0503">Monooxygenase</keyword>
<dbReference type="GO" id="GO:0016705">
    <property type="term" value="F:oxidoreductase activity, acting on paired donors, with incorporation or reduction of molecular oxygen"/>
    <property type="evidence" value="ECO:0007669"/>
    <property type="project" value="InterPro"/>
</dbReference>
<dbReference type="OrthoDB" id="3687641at2759"/>
<dbReference type="GO" id="GO:0004497">
    <property type="term" value="F:monooxygenase activity"/>
    <property type="evidence" value="ECO:0007669"/>
    <property type="project" value="UniProtKB-KW"/>
</dbReference>
<comment type="similarity">
    <text evidence="7">Belongs to the ustYa family.</text>
</comment>
<dbReference type="PROSITE" id="PS00086">
    <property type="entry name" value="CYTOCHROME_P450"/>
    <property type="match status" value="1"/>
</dbReference>
<name>E5A7X4_LEPMJ</name>
<feature type="compositionally biased region" description="Acidic residues" evidence="9">
    <location>
        <begin position="392"/>
        <end position="402"/>
    </location>
</feature>
<evidence type="ECO:0000256" key="10">
    <source>
        <dbReference type="SAM" id="Phobius"/>
    </source>
</evidence>
<dbReference type="GO" id="GO:0005506">
    <property type="term" value="F:iron ion binding"/>
    <property type="evidence" value="ECO:0007669"/>
    <property type="project" value="InterPro"/>
</dbReference>
<dbReference type="InterPro" id="IPR021765">
    <property type="entry name" value="UstYa-like"/>
</dbReference>
<evidence type="ECO:0008006" key="13">
    <source>
        <dbReference type="Google" id="ProtNLM"/>
    </source>
</evidence>
<feature type="compositionally biased region" description="Acidic residues" evidence="9">
    <location>
        <begin position="40"/>
        <end position="55"/>
    </location>
</feature>
<sequence>MDKTASRFSSKMDTALGKRPKSQRYDPLAQASSSAHSDADSDASTEIGDEEEDGWDPERGLQASGHGREKGKTAVRAIKSQLWMLNTVLLLAILLLLLLSLFMGSEQGEMGFKTASSSSRFELLGDVSGFTPSFSSKVVTFRPDARFAPEKAEAFFSNETLEAWLGIVPAGHLYSTCLNSYLPNCFSSRFFPHTMPLVHTSTLIRPQTTVTPVLPPLTSLPSPTAGLGYTEITDPQNHHPLPHPIHDYPSKSVFTTSLTHQLHCLYTILSAYNAQTVALSSFTSSSSSSPRVPPVKEPWHITHCAEYLRQAIMCGADVALEGAATTFPEGEFGDRGGSDGWDGRHVCRDYGEVMGWLEGVAVSDVKLQTRPLRPLALISIPSRLHASVDKYDGEEEEEEEEEGEHRRKDLYGPDADKYDPERWATLRPSWEYLPFNGGPRICLGQQYALTEASYVTVRMLQEFKAMESRDAEPWIEGLTLTLCSKNGVKVGLTPA</sequence>
<dbReference type="GO" id="GO:0020037">
    <property type="term" value="F:heme binding"/>
    <property type="evidence" value="ECO:0007669"/>
    <property type="project" value="InterPro"/>
</dbReference>
<dbReference type="eggNOG" id="KOG0157">
    <property type="taxonomic scope" value="Eukaryota"/>
</dbReference>
<dbReference type="Proteomes" id="UP000002668">
    <property type="component" value="Genome"/>
</dbReference>
<evidence type="ECO:0000313" key="12">
    <source>
        <dbReference type="Proteomes" id="UP000002668"/>
    </source>
</evidence>
<dbReference type="HOGENOM" id="CLU_042941_4_0_1"/>
<gene>
    <name evidence="11" type="ORF">LEMA_P073080.1</name>
</gene>
<keyword evidence="12" id="KW-1185">Reference proteome</keyword>
<reference evidence="12" key="1">
    <citation type="journal article" date="2011" name="Nat. Commun.">
        <title>Effector diversification within compartments of the Leptosphaeria maculans genome affected by Repeat-Induced Point mutations.</title>
        <authorList>
            <person name="Rouxel T."/>
            <person name="Grandaubert J."/>
            <person name="Hane J.K."/>
            <person name="Hoede C."/>
            <person name="van de Wouw A.P."/>
            <person name="Couloux A."/>
            <person name="Dominguez V."/>
            <person name="Anthouard V."/>
            <person name="Bally P."/>
            <person name="Bourras S."/>
            <person name="Cozijnsen A.J."/>
            <person name="Ciuffetti L.M."/>
            <person name="Degrave A."/>
            <person name="Dilmaghani A."/>
            <person name="Duret L."/>
            <person name="Fudal I."/>
            <person name="Goodwin S.B."/>
            <person name="Gout L."/>
            <person name="Glaser N."/>
            <person name="Linglin J."/>
            <person name="Kema G.H.J."/>
            <person name="Lapalu N."/>
            <person name="Lawrence C.B."/>
            <person name="May K."/>
            <person name="Meyer M."/>
            <person name="Ollivier B."/>
            <person name="Poulain J."/>
            <person name="Schoch C.L."/>
            <person name="Simon A."/>
            <person name="Spatafora J.W."/>
            <person name="Stachowiak A."/>
            <person name="Turgeon B.G."/>
            <person name="Tyler B.M."/>
            <person name="Vincent D."/>
            <person name="Weissenbach J."/>
            <person name="Amselem J."/>
            <person name="Quesneville H."/>
            <person name="Oliver R.P."/>
            <person name="Wincker P."/>
            <person name="Balesdent M.-H."/>
            <person name="Howlett B.J."/>
        </authorList>
    </citation>
    <scope>NUCLEOTIDE SEQUENCE [LARGE SCALE GENOMIC DNA]</scope>
    <source>
        <strain evidence="12">JN3 / isolate v23.1.3 / race Av1-4-5-6-7-8</strain>
    </source>
</reference>
<keyword evidence="10" id="KW-0812">Transmembrane</keyword>
<dbReference type="InterPro" id="IPR047146">
    <property type="entry name" value="Cyt_P450_E_CYP52_fungi"/>
</dbReference>
<feature type="compositionally biased region" description="Basic and acidic residues" evidence="9">
    <location>
        <begin position="403"/>
        <end position="414"/>
    </location>
</feature>
<dbReference type="Gene3D" id="1.10.630.10">
    <property type="entry name" value="Cytochrome P450"/>
    <property type="match status" value="1"/>
</dbReference>
<accession>E5A7X4</accession>
<dbReference type="InterPro" id="IPR017972">
    <property type="entry name" value="Cyt_P450_CS"/>
</dbReference>
<dbReference type="SUPFAM" id="SSF48264">
    <property type="entry name" value="Cytochrome P450"/>
    <property type="match status" value="1"/>
</dbReference>
<feature type="compositionally biased region" description="Polar residues" evidence="9">
    <location>
        <begin position="1"/>
        <end position="12"/>
    </location>
</feature>
<evidence type="ECO:0000256" key="7">
    <source>
        <dbReference type="ARBA" id="ARBA00035112"/>
    </source>
</evidence>
<dbReference type="PANTHER" id="PTHR24287">
    <property type="entry name" value="P450, PUTATIVE (EUROFUNG)-RELATED"/>
    <property type="match status" value="1"/>
</dbReference>
<dbReference type="InterPro" id="IPR001128">
    <property type="entry name" value="Cyt_P450"/>
</dbReference>